<evidence type="ECO:0000256" key="8">
    <source>
        <dbReference type="ARBA" id="ARBA00026232"/>
    </source>
</evidence>
<dbReference type="EMBL" id="HBHK01005900">
    <property type="protein sequence ID" value="CAD9671297.1"/>
    <property type="molecule type" value="Transcribed_RNA"/>
</dbReference>
<evidence type="ECO:0000313" key="9">
    <source>
        <dbReference type="EMBL" id="CAD9671297.1"/>
    </source>
</evidence>
<accession>A0A7S2RHH6</accession>
<evidence type="ECO:0000256" key="7">
    <source>
        <dbReference type="ARBA" id="ARBA00025803"/>
    </source>
</evidence>
<organism evidence="9">
    <name type="scientific">Mucochytrium quahogii</name>
    <dbReference type="NCBI Taxonomy" id="96639"/>
    <lineage>
        <taxon>Eukaryota</taxon>
        <taxon>Sar</taxon>
        <taxon>Stramenopiles</taxon>
        <taxon>Bigyra</taxon>
        <taxon>Labyrinthulomycetes</taxon>
        <taxon>Thraustochytrida</taxon>
        <taxon>Thraustochytriidae</taxon>
        <taxon>Mucochytrium</taxon>
    </lineage>
</organism>
<comment type="pathway">
    <text evidence="2">Protein modification; protein glycosylation.</text>
</comment>
<comment type="subcellular location">
    <subcellularLocation>
        <location evidence="1">Endoplasmic reticulum</location>
    </subcellularLocation>
</comment>
<dbReference type="Gene3D" id="3.40.50.11340">
    <property type="match status" value="1"/>
</dbReference>
<dbReference type="Gene3D" id="3.40.50.11350">
    <property type="match status" value="1"/>
</dbReference>
<keyword evidence="5" id="KW-0294">Fucose metabolism</keyword>
<keyword evidence="3" id="KW-0808">Transferase</keyword>
<dbReference type="GO" id="GO:0005783">
    <property type="term" value="C:endoplasmic reticulum"/>
    <property type="evidence" value="ECO:0007669"/>
    <property type="project" value="UniProtKB-SubCell"/>
</dbReference>
<gene>
    <name evidence="9" type="ORF">QSP1433_LOCUS3498</name>
</gene>
<dbReference type="PANTHER" id="PTHR13398">
    <property type="entry name" value="GDP-FUCOSE PROTEIN O-FUCOSYLTRANSFERASE 2"/>
    <property type="match status" value="1"/>
</dbReference>
<dbReference type="Pfam" id="PF10250">
    <property type="entry name" value="O-FucT"/>
    <property type="match status" value="1"/>
</dbReference>
<evidence type="ECO:0000256" key="5">
    <source>
        <dbReference type="ARBA" id="ARBA00023253"/>
    </source>
</evidence>
<evidence type="ECO:0000256" key="3">
    <source>
        <dbReference type="ARBA" id="ARBA00022679"/>
    </source>
</evidence>
<keyword evidence="6" id="KW-0119">Carbohydrate metabolism</keyword>
<reference evidence="9" key="1">
    <citation type="submission" date="2021-01" db="EMBL/GenBank/DDBJ databases">
        <authorList>
            <person name="Corre E."/>
            <person name="Pelletier E."/>
            <person name="Niang G."/>
            <person name="Scheremetjew M."/>
            <person name="Finn R."/>
            <person name="Kale V."/>
            <person name="Holt S."/>
            <person name="Cochrane G."/>
            <person name="Meng A."/>
            <person name="Brown T."/>
            <person name="Cohen L."/>
        </authorList>
    </citation>
    <scope>NUCLEOTIDE SEQUENCE</scope>
    <source>
        <strain evidence="9">NY070348D</strain>
    </source>
</reference>
<evidence type="ECO:0000256" key="6">
    <source>
        <dbReference type="ARBA" id="ARBA00023277"/>
    </source>
</evidence>
<evidence type="ECO:0000256" key="2">
    <source>
        <dbReference type="ARBA" id="ARBA00004922"/>
    </source>
</evidence>
<evidence type="ECO:0000256" key="1">
    <source>
        <dbReference type="ARBA" id="ARBA00004240"/>
    </source>
</evidence>
<name>A0A7S2RHH6_9STRA</name>
<dbReference type="InterPro" id="IPR045130">
    <property type="entry name" value="OFUT2-like"/>
</dbReference>
<dbReference type="GO" id="GO:0006004">
    <property type="term" value="P:fucose metabolic process"/>
    <property type="evidence" value="ECO:0007669"/>
    <property type="project" value="UniProtKB-KW"/>
</dbReference>
<dbReference type="AlphaFoldDB" id="A0A7S2RHH6"/>
<dbReference type="PANTHER" id="PTHR13398:SF0">
    <property type="entry name" value="GDP-FUCOSE PROTEIN O-FUCOSYLTRANSFERASE 2"/>
    <property type="match status" value="1"/>
</dbReference>
<dbReference type="InterPro" id="IPR019378">
    <property type="entry name" value="GDP-Fuc_O-FucTrfase"/>
</dbReference>
<protein>
    <recommendedName>
        <fullName evidence="8">GDP-fucose protein O-fucosyltransferase 2</fullName>
    </recommendedName>
</protein>
<sequence length="491" mass="56362">MSRRVIRMLALVAGFVTGSILFLLQDRHSRGGVRVGVTHVVQVQVNKSRQRQDPTVKDLRNELVFRDKLVFADDDLDEDNSPPAYKTLANLNTLPRTTGYSYEIELDPKKKYIMYNPSGGFNNQLLTLMQVAAYAKMIGRAILVSPNAKHMDGAINFMHSTNNQVVPMDQCLDLQYLSKKWGVELVPLGYSQKHCIDMIKAKPGVTFKPYRVDKNTTYSEYLEIGKELVLKNAPQVAFLRGHVYAGMPLVHPIGTIVRYSPFFDEIARAVREHVLGDEYTAMHIRLLYFVRGRTSRTYRFVAGAEKTNVNFSRPLYIAMDGTREEDGKHLKQILSRFKTVYFREDLKKHPVVAALINKFDSAFRGFVDPEFREDVFGLVEQLICAHSTKYIGTAHSTFSKNIMAMRRGFNYLNPYFTSWENLNKISPGEKPGNKVCRFSTALVNHDPVPRSTYIDCPDGTYAPKRVRMLRYYNPYLDPPEESPFYNKYRKN</sequence>
<evidence type="ECO:0000256" key="4">
    <source>
        <dbReference type="ARBA" id="ARBA00022824"/>
    </source>
</evidence>
<keyword evidence="4" id="KW-0256">Endoplasmic reticulum</keyword>
<comment type="similarity">
    <text evidence="7">Belongs to the glycosyltransferase 68 family.</text>
</comment>
<dbReference type="CDD" id="cd11296">
    <property type="entry name" value="O-FucT_like"/>
    <property type="match status" value="1"/>
</dbReference>
<dbReference type="GO" id="GO:0046922">
    <property type="term" value="F:peptide-O-fucosyltransferase activity"/>
    <property type="evidence" value="ECO:0007669"/>
    <property type="project" value="InterPro"/>
</dbReference>
<proteinExistence type="inferred from homology"/>